<keyword evidence="12" id="KW-1185">Reference proteome</keyword>
<keyword evidence="7 9" id="KW-0482">Metalloprotease</keyword>
<comment type="cofactor">
    <cofactor evidence="9">
        <name>Zn(2+)</name>
        <dbReference type="ChEBI" id="CHEBI:29105"/>
    </cofactor>
    <text evidence="9">Binds 1 zinc ion per subunit.</text>
</comment>
<dbReference type="SUPFAM" id="SSF55166">
    <property type="entry name" value="Hedgehog/DD-peptidase"/>
    <property type="match status" value="1"/>
</dbReference>
<feature type="binding site" evidence="9">
    <location>
        <position position="136"/>
    </location>
    <ligand>
        <name>Zn(2+)</name>
        <dbReference type="ChEBI" id="CHEBI:29105"/>
        <note>catalytic</note>
    </ligand>
</feature>
<feature type="binding site" evidence="9">
    <location>
        <position position="143"/>
    </location>
    <ligand>
        <name>Zn(2+)</name>
        <dbReference type="ChEBI" id="CHEBI:29105"/>
        <note>catalytic</note>
    </ligand>
</feature>
<protein>
    <recommendedName>
        <fullName evidence="9 10">D-alanyl-D-alanine dipeptidase</fullName>
        <shortName evidence="9 10">D-Ala-D-Ala dipeptidase</shortName>
        <ecNumber evidence="9 10">3.4.13.22</ecNumber>
    </recommendedName>
</protein>
<dbReference type="CDD" id="cd14843">
    <property type="entry name" value="D-Ala-D-Ala_dipeptidase_like"/>
    <property type="match status" value="1"/>
</dbReference>
<evidence type="ECO:0000256" key="5">
    <source>
        <dbReference type="ARBA" id="ARBA00022833"/>
    </source>
</evidence>
<evidence type="ECO:0000256" key="9">
    <source>
        <dbReference type="HAMAP-Rule" id="MF_01924"/>
    </source>
</evidence>
<comment type="function">
    <text evidence="9 10">Catalyzes hydrolysis of the D-alanyl-D-alanine dipeptide.</text>
</comment>
<dbReference type="PANTHER" id="PTHR43126">
    <property type="entry name" value="D-ALANYL-D-ALANINE DIPEPTIDASE"/>
    <property type="match status" value="1"/>
</dbReference>
<evidence type="ECO:0000313" key="11">
    <source>
        <dbReference type="EMBL" id="MBB3113222.1"/>
    </source>
</evidence>
<evidence type="ECO:0000256" key="4">
    <source>
        <dbReference type="ARBA" id="ARBA00022801"/>
    </source>
</evidence>
<dbReference type="GO" id="GO:0006508">
    <property type="term" value="P:proteolysis"/>
    <property type="evidence" value="ECO:0007669"/>
    <property type="project" value="UniProtKB-KW"/>
</dbReference>
<feature type="active site" description="Proton donor/acceptor" evidence="9">
    <location>
        <position position="205"/>
    </location>
</feature>
<dbReference type="EMBL" id="JACHXK010000017">
    <property type="protein sequence ID" value="MBB3113222.1"/>
    <property type="molecule type" value="Genomic_DNA"/>
</dbReference>
<dbReference type="Proteomes" id="UP000570361">
    <property type="component" value="Unassembled WGS sequence"/>
</dbReference>
<evidence type="ECO:0000256" key="3">
    <source>
        <dbReference type="ARBA" id="ARBA00022723"/>
    </source>
</evidence>
<keyword evidence="3 9" id="KW-0479">Metal-binding</keyword>
<keyword evidence="4 9" id="KW-0378">Hydrolase</keyword>
<dbReference type="Pfam" id="PF01427">
    <property type="entry name" value="Peptidase_M15"/>
    <property type="match status" value="1"/>
</dbReference>
<evidence type="ECO:0000256" key="8">
    <source>
        <dbReference type="ARBA" id="ARBA00023316"/>
    </source>
</evidence>
<sequence>MKLELNPIPEFPGMDGWQSIRIEERDEPLISLSCVSERMIVRPYYQQCGIPRALDDVWLREGAAQRLLQALELLPAAYKLVLYDGWRPLAVQRYLYDDFKAKLMREHPSVTGEALDRLVAQYVSLPNTDPRNPSPHLTGGSIDLGLADADGRELDMGSPFDDFTDRSNTSYYETHDVAQGGRYRELRRLLYHVLTEVGFTNYHKEWWHFDYGNQFWAKVKGDTDAVYGYITLT</sequence>
<dbReference type="RefSeq" id="WP_183603317.1">
    <property type="nucleotide sequence ID" value="NZ_JACHXK010000017.1"/>
</dbReference>
<evidence type="ECO:0000256" key="6">
    <source>
        <dbReference type="ARBA" id="ARBA00022997"/>
    </source>
</evidence>
<dbReference type="PIRSF" id="PIRSF026671">
    <property type="entry name" value="AA_dipeptidase"/>
    <property type="match status" value="1"/>
</dbReference>
<dbReference type="GO" id="GO:0008237">
    <property type="term" value="F:metallopeptidase activity"/>
    <property type="evidence" value="ECO:0007669"/>
    <property type="project" value="UniProtKB-KW"/>
</dbReference>
<reference evidence="11 12" key="1">
    <citation type="submission" date="2020-08" db="EMBL/GenBank/DDBJ databases">
        <title>Genomic Encyclopedia of Type Strains, Phase III (KMG-III): the genomes of soil and plant-associated and newly described type strains.</title>
        <authorList>
            <person name="Whitman W."/>
        </authorList>
    </citation>
    <scope>NUCLEOTIDE SEQUENCE [LARGE SCALE GENOMIC DNA]</scope>
    <source>
        <strain evidence="11 12">CECT 5862</strain>
    </source>
</reference>
<dbReference type="InterPro" id="IPR009045">
    <property type="entry name" value="Zn_M74/Hedgehog-like"/>
</dbReference>
<keyword evidence="6 9" id="KW-0224">Dipeptidase</keyword>
<organism evidence="11 12">
    <name type="scientific">Paenibacillus phyllosphaerae</name>
    <dbReference type="NCBI Taxonomy" id="274593"/>
    <lineage>
        <taxon>Bacteria</taxon>
        <taxon>Bacillati</taxon>
        <taxon>Bacillota</taxon>
        <taxon>Bacilli</taxon>
        <taxon>Bacillales</taxon>
        <taxon>Paenibacillaceae</taxon>
        <taxon>Paenibacillus</taxon>
    </lineage>
</organism>
<evidence type="ECO:0000256" key="2">
    <source>
        <dbReference type="ARBA" id="ARBA00022670"/>
    </source>
</evidence>
<dbReference type="EC" id="3.4.13.22" evidence="9 10"/>
<dbReference type="GO" id="GO:0008270">
    <property type="term" value="F:zinc ion binding"/>
    <property type="evidence" value="ECO:0007669"/>
    <property type="project" value="UniProtKB-UniRule"/>
</dbReference>
<evidence type="ECO:0000256" key="7">
    <source>
        <dbReference type="ARBA" id="ARBA00023049"/>
    </source>
</evidence>
<feature type="binding site" evidence="9">
    <location>
        <position position="208"/>
    </location>
    <ligand>
        <name>Zn(2+)</name>
        <dbReference type="ChEBI" id="CHEBI:29105"/>
        <note>catalytic</note>
    </ligand>
</feature>
<comment type="caution">
    <text evidence="11">The sequence shown here is derived from an EMBL/GenBank/DDBJ whole genome shotgun (WGS) entry which is preliminary data.</text>
</comment>
<gene>
    <name evidence="11" type="ORF">FHS18_005325</name>
</gene>
<dbReference type="GO" id="GO:0160237">
    <property type="term" value="F:D-Ala-D-Ala dipeptidase activity"/>
    <property type="evidence" value="ECO:0007669"/>
    <property type="project" value="UniProtKB-EC"/>
</dbReference>
<keyword evidence="8 10" id="KW-0961">Cell wall biogenesis/degradation</keyword>
<dbReference type="InterPro" id="IPR000755">
    <property type="entry name" value="A_A_dipeptidase"/>
</dbReference>
<comment type="catalytic activity">
    <reaction evidence="1 9 10">
        <text>D-alanyl-D-alanine + H2O = 2 D-alanine</text>
        <dbReference type="Rhea" id="RHEA:20661"/>
        <dbReference type="ChEBI" id="CHEBI:15377"/>
        <dbReference type="ChEBI" id="CHEBI:57416"/>
        <dbReference type="ChEBI" id="CHEBI:57822"/>
        <dbReference type="EC" id="3.4.13.22"/>
    </reaction>
</comment>
<keyword evidence="2 9" id="KW-0645">Protease</keyword>
<comment type="similarity">
    <text evidence="9 10">Belongs to the peptidase M15D family.</text>
</comment>
<dbReference type="HAMAP" id="MF_01924">
    <property type="entry name" value="A_A_dipeptidase"/>
    <property type="match status" value="1"/>
</dbReference>
<proteinExistence type="inferred from homology"/>
<dbReference type="AlphaFoldDB" id="A0A7W5B2V9"/>
<name>A0A7W5B2V9_9BACL</name>
<keyword evidence="5 9" id="KW-0862">Zinc</keyword>
<dbReference type="PANTHER" id="PTHR43126:SF2">
    <property type="entry name" value="D-ALANYL-D-ALANINE DIPEPTIDASE"/>
    <property type="match status" value="1"/>
</dbReference>
<accession>A0A7W5B2V9</accession>
<dbReference type="GO" id="GO:0071555">
    <property type="term" value="P:cell wall organization"/>
    <property type="evidence" value="ECO:0007669"/>
    <property type="project" value="UniProtKB-KW"/>
</dbReference>
<evidence type="ECO:0000256" key="10">
    <source>
        <dbReference type="PIRNR" id="PIRNR026671"/>
    </source>
</evidence>
<feature type="site" description="Transition state stabilizer" evidence="9">
    <location>
        <position position="87"/>
    </location>
</feature>
<evidence type="ECO:0000313" key="12">
    <source>
        <dbReference type="Proteomes" id="UP000570361"/>
    </source>
</evidence>
<evidence type="ECO:0000256" key="1">
    <source>
        <dbReference type="ARBA" id="ARBA00001362"/>
    </source>
</evidence>
<dbReference type="Gene3D" id="3.30.1380.10">
    <property type="match status" value="1"/>
</dbReference>